<feature type="non-terminal residue" evidence="1">
    <location>
        <position position="66"/>
    </location>
</feature>
<protein>
    <submittedName>
        <fullName evidence="1">Uncharacterized protein</fullName>
    </submittedName>
</protein>
<proteinExistence type="predicted"/>
<dbReference type="OrthoDB" id="3197992at2759"/>
<organism evidence="1 2">
    <name type="scientific">Hebeloma cylindrosporum</name>
    <dbReference type="NCBI Taxonomy" id="76867"/>
    <lineage>
        <taxon>Eukaryota</taxon>
        <taxon>Fungi</taxon>
        <taxon>Dikarya</taxon>
        <taxon>Basidiomycota</taxon>
        <taxon>Agaricomycotina</taxon>
        <taxon>Agaricomycetes</taxon>
        <taxon>Agaricomycetidae</taxon>
        <taxon>Agaricales</taxon>
        <taxon>Agaricineae</taxon>
        <taxon>Hymenogastraceae</taxon>
        <taxon>Hebeloma</taxon>
    </lineage>
</organism>
<reference evidence="1 2" key="1">
    <citation type="submission" date="2014-04" db="EMBL/GenBank/DDBJ databases">
        <authorList>
            <consortium name="DOE Joint Genome Institute"/>
            <person name="Kuo A."/>
            <person name="Gay G."/>
            <person name="Dore J."/>
            <person name="Kohler A."/>
            <person name="Nagy L.G."/>
            <person name="Floudas D."/>
            <person name="Copeland A."/>
            <person name="Barry K.W."/>
            <person name="Cichocki N."/>
            <person name="Veneault-Fourrey C."/>
            <person name="LaButti K."/>
            <person name="Lindquist E.A."/>
            <person name="Lipzen A."/>
            <person name="Lundell T."/>
            <person name="Morin E."/>
            <person name="Murat C."/>
            <person name="Sun H."/>
            <person name="Tunlid A."/>
            <person name="Henrissat B."/>
            <person name="Grigoriev I.V."/>
            <person name="Hibbett D.S."/>
            <person name="Martin F."/>
            <person name="Nordberg H.P."/>
            <person name="Cantor M.N."/>
            <person name="Hua S.X."/>
        </authorList>
    </citation>
    <scope>NUCLEOTIDE SEQUENCE [LARGE SCALE GENOMIC DNA]</scope>
    <source>
        <strain evidence="2">h7</strain>
    </source>
</reference>
<dbReference type="HOGENOM" id="CLU_180191_0_0_1"/>
<feature type="non-terminal residue" evidence="1">
    <location>
        <position position="1"/>
    </location>
</feature>
<evidence type="ECO:0000313" key="1">
    <source>
        <dbReference type="EMBL" id="KIM39779.1"/>
    </source>
</evidence>
<accession>A0A0C3C6A6</accession>
<name>A0A0C3C6A6_HEBCY</name>
<dbReference type="AlphaFoldDB" id="A0A0C3C6A6"/>
<keyword evidence="2" id="KW-1185">Reference proteome</keyword>
<evidence type="ECO:0000313" key="2">
    <source>
        <dbReference type="Proteomes" id="UP000053424"/>
    </source>
</evidence>
<gene>
    <name evidence="1" type="ORF">M413DRAFT_54459</name>
</gene>
<dbReference type="EMBL" id="KN831784">
    <property type="protein sequence ID" value="KIM39779.1"/>
    <property type="molecule type" value="Genomic_DNA"/>
</dbReference>
<reference evidence="2" key="2">
    <citation type="submission" date="2015-01" db="EMBL/GenBank/DDBJ databases">
        <title>Evolutionary Origins and Diversification of the Mycorrhizal Mutualists.</title>
        <authorList>
            <consortium name="DOE Joint Genome Institute"/>
            <consortium name="Mycorrhizal Genomics Consortium"/>
            <person name="Kohler A."/>
            <person name="Kuo A."/>
            <person name="Nagy L.G."/>
            <person name="Floudas D."/>
            <person name="Copeland A."/>
            <person name="Barry K.W."/>
            <person name="Cichocki N."/>
            <person name="Veneault-Fourrey C."/>
            <person name="LaButti K."/>
            <person name="Lindquist E.A."/>
            <person name="Lipzen A."/>
            <person name="Lundell T."/>
            <person name="Morin E."/>
            <person name="Murat C."/>
            <person name="Riley R."/>
            <person name="Ohm R."/>
            <person name="Sun H."/>
            <person name="Tunlid A."/>
            <person name="Henrissat B."/>
            <person name="Grigoriev I.V."/>
            <person name="Hibbett D.S."/>
            <person name="Martin F."/>
        </authorList>
    </citation>
    <scope>NUCLEOTIDE SEQUENCE [LARGE SCALE GENOMIC DNA]</scope>
    <source>
        <strain evidence="2">h7</strain>
    </source>
</reference>
<dbReference type="Proteomes" id="UP000053424">
    <property type="component" value="Unassembled WGS sequence"/>
</dbReference>
<sequence>FGDWYRGCSHFVQSYYSGKTTDCGSQYCALSSAHIHKAPNCPCPKEYTDERRIQSMFHKACEECRA</sequence>